<dbReference type="Pfam" id="PF01408">
    <property type="entry name" value="GFO_IDH_MocA"/>
    <property type="match status" value="1"/>
</dbReference>
<feature type="domain" description="Gfo/Idh/MocA-like oxidoreductase N-terminal" evidence="1">
    <location>
        <begin position="4"/>
        <end position="121"/>
    </location>
</feature>
<protein>
    <submittedName>
        <fullName evidence="3">Gfo/Idh/MocA family oxidoreductase</fullName>
    </submittedName>
</protein>
<evidence type="ECO:0000313" key="4">
    <source>
        <dbReference type="Proteomes" id="UP000278746"/>
    </source>
</evidence>
<dbReference type="GO" id="GO:0000166">
    <property type="term" value="F:nucleotide binding"/>
    <property type="evidence" value="ECO:0007669"/>
    <property type="project" value="InterPro"/>
</dbReference>
<dbReference type="PANTHER" id="PTHR43249:SF1">
    <property type="entry name" value="D-GLUCOSIDE 3-DEHYDROGENASE"/>
    <property type="match status" value="1"/>
</dbReference>
<evidence type="ECO:0000259" key="2">
    <source>
        <dbReference type="Pfam" id="PF22725"/>
    </source>
</evidence>
<accession>A0A3M7TPJ6</accession>
<dbReference type="SUPFAM" id="SSF55347">
    <property type="entry name" value="Glyceraldehyde-3-phosphate dehydrogenase-like, C-terminal domain"/>
    <property type="match status" value="1"/>
</dbReference>
<dbReference type="EMBL" id="RHIB01000003">
    <property type="protein sequence ID" value="RNA67174.1"/>
    <property type="molecule type" value="Genomic_DNA"/>
</dbReference>
<sequence length="383" mass="43276">MKEVRFGIIGLGSMGTHHARYLINNKIKGARLTAVADINPEKLRWAEESGIQSFTDENAFYCSGLFDAVLIATPHYHHPPIAIKAFEHGLNVLSEKPAGVYTKQVREMNEKAEESKQVFSIMFNQRTNPLYQKLRELIQSGELGQLKRINWTITDWYRSQSYYDSGGWRATWKGEGGGVLINQSPHQLDLLHWITGMEPSRIRAFCYFGKYRNIEVEDEVTAFLEYKDKATCVFTTSIGEAPGTNRLEIAGDRGKAVIEDGKFTFWRLRVPESEFNREYTGGFGEPECWKIDVPVTGKETGHQGITQNFVDNILYGTPLLATGTEGIKSLAASNAMQLSTWIDDWVTLPVNEDLYHQKLTEKIKQSKIGKSVSDKTLSVDGTY</sequence>
<feature type="domain" description="GFO/IDH/MocA-like oxidoreductase" evidence="2">
    <location>
        <begin position="131"/>
        <end position="256"/>
    </location>
</feature>
<dbReference type="InterPro" id="IPR052515">
    <property type="entry name" value="Gfo/Idh/MocA_Oxidoreductase"/>
</dbReference>
<dbReference type="Gene3D" id="3.40.50.720">
    <property type="entry name" value="NAD(P)-binding Rossmann-like Domain"/>
    <property type="match status" value="1"/>
</dbReference>
<gene>
    <name evidence="3" type="ORF">EBO34_18510</name>
</gene>
<dbReference type="AlphaFoldDB" id="A0A3M7TPJ6"/>
<dbReference type="OrthoDB" id="9815825at2"/>
<comment type="caution">
    <text evidence="3">The sequence shown here is derived from an EMBL/GenBank/DDBJ whole genome shotgun (WGS) entry which is preliminary data.</text>
</comment>
<dbReference type="Gene3D" id="3.30.360.10">
    <property type="entry name" value="Dihydrodipicolinate Reductase, domain 2"/>
    <property type="match status" value="1"/>
</dbReference>
<evidence type="ECO:0000313" key="3">
    <source>
        <dbReference type="EMBL" id="RNA67174.1"/>
    </source>
</evidence>
<name>A0A3M7TPJ6_9BACI</name>
<dbReference type="RefSeq" id="WP_122901356.1">
    <property type="nucleotide sequence ID" value="NZ_RHIB01000003.1"/>
</dbReference>
<proteinExistence type="predicted"/>
<dbReference type="InterPro" id="IPR055170">
    <property type="entry name" value="GFO_IDH_MocA-like_dom"/>
</dbReference>
<keyword evidence="4" id="KW-1185">Reference proteome</keyword>
<dbReference type="Proteomes" id="UP000278746">
    <property type="component" value="Unassembled WGS sequence"/>
</dbReference>
<dbReference type="InterPro" id="IPR000683">
    <property type="entry name" value="Gfo/Idh/MocA-like_OxRdtase_N"/>
</dbReference>
<reference evidence="3 4" key="1">
    <citation type="submission" date="2018-10" db="EMBL/GenBank/DDBJ databases">
        <title>Bacillus Keqinensis sp. nov., a moderately halophilic bacterium isolated from a saline-alkaline lake.</title>
        <authorList>
            <person name="Wang H."/>
        </authorList>
    </citation>
    <scope>NUCLEOTIDE SEQUENCE [LARGE SCALE GENOMIC DNA]</scope>
    <source>
        <strain evidence="3 4">KQ-3</strain>
    </source>
</reference>
<dbReference type="InterPro" id="IPR036291">
    <property type="entry name" value="NAD(P)-bd_dom_sf"/>
</dbReference>
<dbReference type="SUPFAM" id="SSF51735">
    <property type="entry name" value="NAD(P)-binding Rossmann-fold domains"/>
    <property type="match status" value="1"/>
</dbReference>
<organism evidence="3 4">
    <name type="scientific">Alteribacter keqinensis</name>
    <dbReference type="NCBI Taxonomy" id="2483800"/>
    <lineage>
        <taxon>Bacteria</taxon>
        <taxon>Bacillati</taxon>
        <taxon>Bacillota</taxon>
        <taxon>Bacilli</taxon>
        <taxon>Bacillales</taxon>
        <taxon>Bacillaceae</taxon>
        <taxon>Alteribacter</taxon>
    </lineage>
</organism>
<dbReference type="PANTHER" id="PTHR43249">
    <property type="entry name" value="UDP-N-ACETYL-2-AMINO-2-DEOXY-D-GLUCURONATE OXIDASE"/>
    <property type="match status" value="1"/>
</dbReference>
<dbReference type="Pfam" id="PF22725">
    <property type="entry name" value="GFO_IDH_MocA_C3"/>
    <property type="match status" value="1"/>
</dbReference>
<evidence type="ECO:0000259" key="1">
    <source>
        <dbReference type="Pfam" id="PF01408"/>
    </source>
</evidence>